<sequence>MFNYKHERRSKTKSKSSKLDRRKLKKFLKERGISSLEAMVVLDSTLTPRANDRKHRENRRSDSMKHSVRNHDRQSNGRRHTKHRIEKKRRKKSSRDKSKESSVFMPHAPKMNNGHRKHSHTQSSSTTPLPSRKSSDGKEKKETEASKIIRKMLENMDSDNNANTSSRGRGIKKQPTSSSSSSNDTDDEMLRKSDFAQYLLEVLSSGSLDSSSDSDSPSTDDNDSGTLIGHESPTIINLVDSDDETEVNESTTEANRSTTEATMPITTTLIETAPTRIMPIKTTPSTSPTILENDHHIRVKHFEKEKRPRSPKPSRKKNHAPKVHWKNHRTITHHIQSNERINSPSSSEDEEDFLAEAEDSESTIVSGNSSETPEKLISPYNNYTYVTKYKRRRKIRPPKLMRKIFHRAIPSNERKKSKETALKFIVTEEASIPNCDNIYTPEKRKSPLNMSLKEKGNSHRFELLTCETHESPRCTTHESPRFATYDSPRCATNESPRCATNESPRCGTHESPRCATHESPRCATHESPRCATHESPRCKTYQSEENWEEFSNLSDCDNFSEFQHDEDEKKKDAERNSEEEGDTLDEDFTDIILPEIFVPQTVSATVITEPILGPGYLRNTVPCKSYLFGDVNVLVSPIKYLNCEDELRSMPWVVNTMGYSHGFGLELIAAILRALNPTDLIQIHSTKSVNNVGTTLTAEVVNGFQFNILKNEIQYMQNECTYSTYNFNTMSTEKQQDEWSKSQKDLQNAMILSKLGGILQGNVNWITDVRPL</sequence>
<dbReference type="PANTHER" id="PTHR12755">
    <property type="entry name" value="CLEAVAGE/POLYADENYLATION FACTOR IA SUBUNIT CLP1P"/>
    <property type="match status" value="1"/>
</dbReference>
<feature type="compositionally biased region" description="Basic and acidic residues" evidence="6">
    <location>
        <begin position="507"/>
        <end position="535"/>
    </location>
</feature>
<dbReference type="AlphaFoldDB" id="A0A9Q0RW01"/>
<dbReference type="GO" id="GO:0000448">
    <property type="term" value="P:cleavage in ITS2 between 5.8S rRNA and LSU-rRNA of tricistronic rRNA transcript (SSU-rRNA, 5.8S rRNA, LSU-rRNA)"/>
    <property type="evidence" value="ECO:0007669"/>
    <property type="project" value="TreeGrafter"/>
</dbReference>
<comment type="caution">
    <text evidence="8">The sequence shown here is derived from an EMBL/GenBank/DDBJ whole genome shotgun (WGS) entry which is preliminary data.</text>
</comment>
<evidence type="ECO:0000256" key="1">
    <source>
        <dbReference type="ARBA" id="ARBA00011003"/>
    </source>
</evidence>
<evidence type="ECO:0000256" key="4">
    <source>
        <dbReference type="ARBA" id="ARBA00022777"/>
    </source>
</evidence>
<feature type="non-terminal residue" evidence="8">
    <location>
        <position position="772"/>
    </location>
</feature>
<feature type="compositionally biased region" description="Basic and acidic residues" evidence="6">
    <location>
        <begin position="50"/>
        <end position="75"/>
    </location>
</feature>
<dbReference type="GO" id="GO:0051731">
    <property type="term" value="F:polynucleotide 5'-hydroxyl-kinase activity"/>
    <property type="evidence" value="ECO:0007669"/>
    <property type="project" value="InterPro"/>
</dbReference>
<evidence type="ECO:0000259" key="7">
    <source>
        <dbReference type="Pfam" id="PF16575"/>
    </source>
</evidence>
<organism evidence="8 9">
    <name type="scientific">Pseudolycoriella hygida</name>
    <dbReference type="NCBI Taxonomy" id="35572"/>
    <lineage>
        <taxon>Eukaryota</taxon>
        <taxon>Metazoa</taxon>
        <taxon>Ecdysozoa</taxon>
        <taxon>Arthropoda</taxon>
        <taxon>Hexapoda</taxon>
        <taxon>Insecta</taxon>
        <taxon>Pterygota</taxon>
        <taxon>Neoptera</taxon>
        <taxon>Endopterygota</taxon>
        <taxon>Diptera</taxon>
        <taxon>Nematocera</taxon>
        <taxon>Sciaroidea</taxon>
        <taxon>Sciaridae</taxon>
        <taxon>Pseudolycoriella</taxon>
    </lineage>
</organism>
<dbReference type="GO" id="GO:0005524">
    <property type="term" value="F:ATP binding"/>
    <property type="evidence" value="ECO:0007669"/>
    <property type="project" value="UniProtKB-KW"/>
</dbReference>
<feature type="region of interest" description="Disordered" evidence="6">
    <location>
        <begin position="1"/>
        <end position="188"/>
    </location>
</feature>
<evidence type="ECO:0000256" key="6">
    <source>
        <dbReference type="SAM" id="MobiDB-lite"/>
    </source>
</evidence>
<protein>
    <submittedName>
        <fullName evidence="8">Polynucleotide 5'-hydroxyl-kinase NOL9</fullName>
    </submittedName>
</protein>
<feature type="compositionally biased region" description="Polar residues" evidence="6">
    <location>
        <begin position="333"/>
        <end position="344"/>
    </location>
</feature>
<feature type="domain" description="Clp1 P-loop" evidence="7">
    <location>
        <begin position="590"/>
        <end position="698"/>
    </location>
</feature>
<feature type="compositionally biased region" description="Basic residues" evidence="6">
    <location>
        <begin position="1"/>
        <end position="26"/>
    </location>
</feature>
<keyword evidence="9" id="KW-1185">Reference proteome</keyword>
<feature type="region of interest" description="Disordered" evidence="6">
    <location>
        <begin position="206"/>
        <end position="260"/>
    </location>
</feature>
<gene>
    <name evidence="8" type="ORF">Bhyg_17104</name>
</gene>
<evidence type="ECO:0000256" key="3">
    <source>
        <dbReference type="ARBA" id="ARBA00022741"/>
    </source>
</evidence>
<dbReference type="Proteomes" id="UP001151699">
    <property type="component" value="Unassembled WGS sequence"/>
</dbReference>
<evidence type="ECO:0000313" key="8">
    <source>
        <dbReference type="EMBL" id="KAJ6634258.1"/>
    </source>
</evidence>
<dbReference type="InterPro" id="IPR027417">
    <property type="entry name" value="P-loop_NTPase"/>
</dbReference>
<feature type="region of interest" description="Disordered" evidence="6">
    <location>
        <begin position="301"/>
        <end position="373"/>
    </location>
</feature>
<feature type="compositionally biased region" description="Low complexity" evidence="6">
    <location>
        <begin position="206"/>
        <end position="217"/>
    </location>
</feature>
<feature type="region of interest" description="Disordered" evidence="6">
    <location>
        <begin position="499"/>
        <end position="535"/>
    </location>
</feature>
<keyword evidence="5" id="KW-0067">ATP-binding</keyword>
<feature type="compositionally biased region" description="Basic residues" evidence="6">
    <location>
        <begin position="309"/>
        <end position="332"/>
    </location>
</feature>
<evidence type="ECO:0000256" key="5">
    <source>
        <dbReference type="ARBA" id="ARBA00022840"/>
    </source>
</evidence>
<accession>A0A9Q0RW01</accession>
<dbReference type="Gene3D" id="3.40.50.300">
    <property type="entry name" value="P-loop containing nucleotide triphosphate hydrolases"/>
    <property type="match status" value="1"/>
</dbReference>
<keyword evidence="2" id="KW-0808">Transferase</keyword>
<feature type="region of interest" description="Disordered" evidence="6">
    <location>
        <begin position="563"/>
        <end position="585"/>
    </location>
</feature>
<feature type="compositionally biased region" description="Basic and acidic residues" evidence="6">
    <location>
        <begin position="563"/>
        <end position="578"/>
    </location>
</feature>
<dbReference type="OrthoDB" id="2405412at2759"/>
<dbReference type="EMBL" id="WJQU01000788">
    <property type="protein sequence ID" value="KAJ6634258.1"/>
    <property type="molecule type" value="Genomic_DNA"/>
</dbReference>
<dbReference type="PANTHER" id="PTHR12755:SF3">
    <property type="entry name" value="POLYNUCLEOTIDE 5'-HYDROXYL-KINASE NOL9"/>
    <property type="match status" value="1"/>
</dbReference>
<evidence type="ECO:0000256" key="2">
    <source>
        <dbReference type="ARBA" id="ARBA00022679"/>
    </source>
</evidence>
<feature type="compositionally biased region" description="Acidic residues" evidence="6">
    <location>
        <begin position="347"/>
        <end position="361"/>
    </location>
</feature>
<feature type="compositionally biased region" description="Polar residues" evidence="6">
    <location>
        <begin position="158"/>
        <end position="167"/>
    </location>
</feature>
<dbReference type="InterPro" id="IPR032319">
    <property type="entry name" value="CLP1_P"/>
</dbReference>
<keyword evidence="4" id="KW-0418">Kinase</keyword>
<feature type="compositionally biased region" description="Basic and acidic residues" evidence="6">
    <location>
        <begin position="133"/>
        <end position="154"/>
    </location>
</feature>
<keyword evidence="3" id="KW-0547">Nucleotide-binding</keyword>
<reference evidence="8" key="1">
    <citation type="submission" date="2022-07" db="EMBL/GenBank/DDBJ databases">
        <authorList>
            <person name="Trinca V."/>
            <person name="Uliana J.V.C."/>
            <person name="Torres T.T."/>
            <person name="Ward R.J."/>
            <person name="Monesi N."/>
        </authorList>
    </citation>
    <scope>NUCLEOTIDE SEQUENCE</scope>
    <source>
        <strain evidence="8">HSMRA1968</strain>
        <tissue evidence="8">Whole embryos</tissue>
    </source>
</reference>
<feature type="compositionally biased region" description="Basic residues" evidence="6">
    <location>
        <begin position="76"/>
        <end position="94"/>
    </location>
</feature>
<name>A0A9Q0RW01_9DIPT</name>
<dbReference type="InterPro" id="IPR045116">
    <property type="entry name" value="Clp1/Grc3"/>
</dbReference>
<proteinExistence type="inferred from homology"/>
<dbReference type="GO" id="GO:0005634">
    <property type="term" value="C:nucleus"/>
    <property type="evidence" value="ECO:0007669"/>
    <property type="project" value="TreeGrafter"/>
</dbReference>
<dbReference type="Pfam" id="PF16575">
    <property type="entry name" value="CLP1_P"/>
    <property type="match status" value="1"/>
</dbReference>
<comment type="similarity">
    <text evidence="1">Belongs to the Clp1 family. NOL9/GRC3 subfamily.</text>
</comment>
<evidence type="ECO:0000313" key="9">
    <source>
        <dbReference type="Proteomes" id="UP001151699"/>
    </source>
</evidence>
<feature type="compositionally biased region" description="Polar residues" evidence="6">
    <location>
        <begin position="248"/>
        <end position="260"/>
    </location>
</feature>